<evidence type="ECO:0000313" key="5">
    <source>
        <dbReference type="WBParaSite" id="ALUE_0001064901-mRNA-1"/>
    </source>
</evidence>
<keyword evidence="2 3" id="KW-0853">WD repeat</keyword>
<evidence type="ECO:0000256" key="3">
    <source>
        <dbReference type="PROSITE-ProRule" id="PRU00221"/>
    </source>
</evidence>
<dbReference type="InterPro" id="IPR042626">
    <property type="entry name" value="THOC6"/>
</dbReference>
<dbReference type="AlphaFoldDB" id="A0A9J2PMU2"/>
<dbReference type="InterPro" id="IPR015943">
    <property type="entry name" value="WD40/YVTN_repeat-like_dom_sf"/>
</dbReference>
<dbReference type="PANTHER" id="PTHR44411">
    <property type="entry name" value="THO COMPLEX SUBUNIT 6 HOMOLOG"/>
    <property type="match status" value="1"/>
</dbReference>
<accession>A0A9J2PMU2</accession>
<dbReference type="PROSITE" id="PS50294">
    <property type="entry name" value="WD_REPEATS_REGION"/>
    <property type="match status" value="1"/>
</dbReference>
<dbReference type="InterPro" id="IPR001680">
    <property type="entry name" value="WD40_rpt"/>
</dbReference>
<dbReference type="Proteomes" id="UP000036681">
    <property type="component" value="Unplaced"/>
</dbReference>
<evidence type="ECO:0000313" key="4">
    <source>
        <dbReference type="Proteomes" id="UP000036681"/>
    </source>
</evidence>
<proteinExistence type="inferred from homology"/>
<dbReference type="SMART" id="SM00320">
    <property type="entry name" value="WD40"/>
    <property type="match status" value="1"/>
</dbReference>
<dbReference type="GO" id="GO:0006406">
    <property type="term" value="P:mRNA export from nucleus"/>
    <property type="evidence" value="ECO:0007669"/>
    <property type="project" value="TreeGrafter"/>
</dbReference>
<protein>
    <submittedName>
        <fullName evidence="5">THO complex subunit 6</fullName>
    </submittedName>
</protein>
<dbReference type="WBParaSite" id="ALUE_0001064901-mRNA-1">
    <property type="protein sequence ID" value="ALUE_0001064901-mRNA-1"/>
    <property type="gene ID" value="ALUE_0001064901"/>
</dbReference>
<sequence length="364" mass="39879">MVAEKLSVPEHRKAFYTRVYRQSYSPQGYGFAGDWLIASDSRCRLCVFSVHEVLSRRSASSGQLRAPCIVVELSDPIWALCHLGEVLLCGDAQGALFAYSCSQLTSASSSLTQPKPMFCVNAFGIQPLRTNPNEVNTIEALSKTQFVYGGAFDYAVRLVDAERPDKVVSKFDGHKGSINELVARSENEFLSASDDGTVRVWDTRSDHMARIIRVCDQPELRRSGCGVGVCALDLHGSLMVCGGDIDLGLWLLDSGSLVRRIDCERPPNMRHLVAKMNGERILCGGTSSFLFQYSYAGEHITSVRTSASAIYSIEQNIAHGKQMTTVGGQSHLIDVFLNTGYVAFSLSTSAFFLRYDVDNLGSGL</sequence>
<evidence type="ECO:0000256" key="2">
    <source>
        <dbReference type="ARBA" id="ARBA00022574"/>
    </source>
</evidence>
<dbReference type="GO" id="GO:0000346">
    <property type="term" value="C:transcription export complex"/>
    <property type="evidence" value="ECO:0007669"/>
    <property type="project" value="TreeGrafter"/>
</dbReference>
<reference evidence="5" key="1">
    <citation type="submission" date="2023-03" db="UniProtKB">
        <authorList>
            <consortium name="WormBaseParasite"/>
        </authorList>
    </citation>
    <scope>IDENTIFICATION</scope>
</reference>
<evidence type="ECO:0000256" key="1">
    <source>
        <dbReference type="ARBA" id="ARBA00009728"/>
    </source>
</evidence>
<dbReference type="Gene3D" id="2.130.10.10">
    <property type="entry name" value="YVTN repeat-like/Quinoprotein amine dehydrogenase"/>
    <property type="match status" value="1"/>
</dbReference>
<organism evidence="4 5">
    <name type="scientific">Ascaris lumbricoides</name>
    <name type="common">Giant roundworm</name>
    <dbReference type="NCBI Taxonomy" id="6252"/>
    <lineage>
        <taxon>Eukaryota</taxon>
        <taxon>Metazoa</taxon>
        <taxon>Ecdysozoa</taxon>
        <taxon>Nematoda</taxon>
        <taxon>Chromadorea</taxon>
        <taxon>Rhabditida</taxon>
        <taxon>Spirurina</taxon>
        <taxon>Ascaridomorpha</taxon>
        <taxon>Ascaridoidea</taxon>
        <taxon>Ascarididae</taxon>
        <taxon>Ascaris</taxon>
    </lineage>
</organism>
<dbReference type="GO" id="GO:0000347">
    <property type="term" value="C:THO complex"/>
    <property type="evidence" value="ECO:0007669"/>
    <property type="project" value="TreeGrafter"/>
</dbReference>
<keyword evidence="4" id="KW-1185">Reference proteome</keyword>
<name>A0A9J2PMU2_ASCLU</name>
<dbReference type="PROSITE" id="PS50082">
    <property type="entry name" value="WD_REPEATS_2"/>
    <property type="match status" value="1"/>
</dbReference>
<feature type="repeat" description="WD" evidence="3">
    <location>
        <begin position="171"/>
        <end position="211"/>
    </location>
</feature>
<comment type="similarity">
    <text evidence="1">Belongs to the WD repeat THOC6 family.</text>
</comment>
<dbReference type="Pfam" id="PF00400">
    <property type="entry name" value="WD40"/>
    <property type="match status" value="1"/>
</dbReference>
<dbReference type="PANTHER" id="PTHR44411:SF1">
    <property type="entry name" value="THO COMPLEX SUBUNIT 6 HOMOLOG"/>
    <property type="match status" value="1"/>
</dbReference>
<dbReference type="InterPro" id="IPR036322">
    <property type="entry name" value="WD40_repeat_dom_sf"/>
</dbReference>
<dbReference type="SUPFAM" id="SSF50978">
    <property type="entry name" value="WD40 repeat-like"/>
    <property type="match status" value="1"/>
</dbReference>